<gene>
    <name evidence="2" type="ORF">O1R50_23165</name>
</gene>
<sequence>MRKFAALVPLSAVLLVAACQSGGTPEEGGETTSAPATVETAPPVLDPAVAASVSFELPAQMTENTTVPFPYLLGYEHTSWSYDIGAEGLGPDDRIFVTSYLMPEGTTYPDYESSLAFIREYDALIVNDAHEASHNPALINRQEGIFRFAVLRIGERTLYQRNFFLFNENHVVQVTCQWENTRAILIPFCEEMQETLTLK</sequence>
<dbReference type="EMBL" id="JAPZVP010000025">
    <property type="protein sequence ID" value="MDA1362542.1"/>
    <property type="molecule type" value="Genomic_DNA"/>
</dbReference>
<feature type="signal peptide" evidence="1">
    <location>
        <begin position="1"/>
        <end position="21"/>
    </location>
</feature>
<reference evidence="2" key="1">
    <citation type="submission" date="2022-12" db="EMBL/GenBank/DDBJ databases">
        <title>Gycomyces niveus sp.nov.,a novel actinomycete isolated from soil in Shouguan.</title>
        <authorList>
            <person name="Yang X."/>
        </authorList>
    </citation>
    <scope>NUCLEOTIDE SEQUENCE</scope>
    <source>
        <strain evidence="2">NEAU-A15</strain>
    </source>
</reference>
<keyword evidence="1" id="KW-0732">Signal</keyword>
<comment type="caution">
    <text evidence="2">The sequence shown here is derived from an EMBL/GenBank/DDBJ whole genome shotgun (WGS) entry which is preliminary data.</text>
</comment>
<evidence type="ECO:0000313" key="3">
    <source>
        <dbReference type="Proteomes" id="UP001146067"/>
    </source>
</evidence>
<dbReference type="RefSeq" id="WP_270112632.1">
    <property type="nucleotide sequence ID" value="NZ_JAPZVP010000025.1"/>
</dbReference>
<dbReference type="PROSITE" id="PS51257">
    <property type="entry name" value="PROKAR_LIPOPROTEIN"/>
    <property type="match status" value="1"/>
</dbReference>
<dbReference type="AlphaFoldDB" id="A0A9X3PCE4"/>
<protein>
    <recommendedName>
        <fullName evidence="4">Lipoprotein</fullName>
    </recommendedName>
</protein>
<organism evidence="2 3">
    <name type="scientific">Glycomyces luteolus</name>
    <dbReference type="NCBI Taxonomy" id="2670330"/>
    <lineage>
        <taxon>Bacteria</taxon>
        <taxon>Bacillati</taxon>
        <taxon>Actinomycetota</taxon>
        <taxon>Actinomycetes</taxon>
        <taxon>Glycomycetales</taxon>
        <taxon>Glycomycetaceae</taxon>
        <taxon>Glycomyces</taxon>
    </lineage>
</organism>
<proteinExistence type="predicted"/>
<name>A0A9X3PCE4_9ACTN</name>
<accession>A0A9X3PCE4</accession>
<evidence type="ECO:0008006" key="4">
    <source>
        <dbReference type="Google" id="ProtNLM"/>
    </source>
</evidence>
<evidence type="ECO:0000256" key="1">
    <source>
        <dbReference type="SAM" id="SignalP"/>
    </source>
</evidence>
<feature type="chain" id="PRO_5040730570" description="Lipoprotein" evidence="1">
    <location>
        <begin position="22"/>
        <end position="199"/>
    </location>
</feature>
<keyword evidence="3" id="KW-1185">Reference proteome</keyword>
<dbReference type="Proteomes" id="UP001146067">
    <property type="component" value="Unassembled WGS sequence"/>
</dbReference>
<evidence type="ECO:0000313" key="2">
    <source>
        <dbReference type="EMBL" id="MDA1362542.1"/>
    </source>
</evidence>